<protein>
    <recommendedName>
        <fullName evidence="3">DNA-binding protein</fullName>
    </recommendedName>
</protein>
<dbReference type="SUPFAM" id="SSF46955">
    <property type="entry name" value="Putative DNA-binding domain"/>
    <property type="match status" value="1"/>
</dbReference>
<dbReference type="EMBL" id="SMKZ01000012">
    <property type="protein sequence ID" value="TDE10935.1"/>
    <property type="molecule type" value="Genomic_DNA"/>
</dbReference>
<dbReference type="AlphaFoldDB" id="A0A4R5DJF0"/>
<accession>A0A4R5DJF0</accession>
<dbReference type="OrthoDB" id="4571714at2"/>
<dbReference type="InterPro" id="IPR009061">
    <property type="entry name" value="DNA-bd_dom_put_sf"/>
</dbReference>
<evidence type="ECO:0000313" key="2">
    <source>
        <dbReference type="Proteomes" id="UP000294739"/>
    </source>
</evidence>
<gene>
    <name evidence="1" type="ORF">E1269_10660</name>
</gene>
<proteinExistence type="predicted"/>
<comment type="caution">
    <text evidence="1">The sequence shown here is derived from an EMBL/GenBank/DDBJ whole genome shotgun (WGS) entry which is preliminary data.</text>
</comment>
<evidence type="ECO:0008006" key="3">
    <source>
        <dbReference type="Google" id="ProtNLM"/>
    </source>
</evidence>
<reference evidence="1 2" key="1">
    <citation type="submission" date="2019-03" db="EMBL/GenBank/DDBJ databases">
        <title>Draft genome sequences of novel Actinobacteria.</title>
        <authorList>
            <person name="Sahin N."/>
            <person name="Ay H."/>
            <person name="Saygin H."/>
        </authorList>
    </citation>
    <scope>NUCLEOTIDE SEQUENCE [LARGE SCALE GENOMIC DNA]</scope>
    <source>
        <strain evidence="1 2">5K138</strain>
    </source>
</reference>
<dbReference type="InParanoid" id="A0A4R5DJF0"/>
<sequence length="192" mass="20753">MLDAGAELEASLRPLTWPDVELFAGGGNFLRSSGTWLYTATRRPVPGAVDVTLARRYAGVGRATRDGVEVALLNRSWVDGPQARPELAWCAPFGTPPEGQGDDPIAVPVAELEARGPVVVGMSAPELEPAELLTASAIARLLGVSRGTVNAYHSRGQMPPPVATLNHRLPLWTRPIIDHWTASQTRRRRPLR</sequence>
<name>A0A4R5DJF0_9ACTN</name>
<dbReference type="Proteomes" id="UP000294739">
    <property type="component" value="Unassembled WGS sequence"/>
</dbReference>
<evidence type="ECO:0000313" key="1">
    <source>
        <dbReference type="EMBL" id="TDE10935.1"/>
    </source>
</evidence>
<keyword evidence="2" id="KW-1185">Reference proteome</keyword>
<dbReference type="RefSeq" id="WP_131894178.1">
    <property type="nucleotide sequence ID" value="NZ_SMKZ01000012.1"/>
</dbReference>
<organism evidence="1 2">
    <name type="scientific">Jiangella asiatica</name>
    <dbReference type="NCBI Taxonomy" id="2530372"/>
    <lineage>
        <taxon>Bacteria</taxon>
        <taxon>Bacillati</taxon>
        <taxon>Actinomycetota</taxon>
        <taxon>Actinomycetes</taxon>
        <taxon>Jiangellales</taxon>
        <taxon>Jiangellaceae</taxon>
        <taxon>Jiangella</taxon>
    </lineage>
</organism>